<sequence>MIRLYRDDEDALTLIFNKNGSIELEKLFTQAFQEGEATYSLIIESFFDKKLIIDSLTISDQGFPAELGYNHKHLEMRLDREIIDFCIMRFQQSKTGNEFFPAEIADFDYNGHEITLYAIFEEND</sequence>
<name>A0A859FG63_9BACI</name>
<dbReference type="EMBL" id="CP041372">
    <property type="protein sequence ID" value="QKS71216.1"/>
    <property type="molecule type" value="Genomic_DNA"/>
</dbReference>
<organism evidence="1 2">
    <name type="scientific">Paenalkalicoccus suaedae</name>
    <dbReference type="NCBI Taxonomy" id="2592382"/>
    <lineage>
        <taxon>Bacteria</taxon>
        <taxon>Bacillati</taxon>
        <taxon>Bacillota</taxon>
        <taxon>Bacilli</taxon>
        <taxon>Bacillales</taxon>
        <taxon>Bacillaceae</taxon>
        <taxon>Paenalkalicoccus</taxon>
    </lineage>
</organism>
<protein>
    <submittedName>
        <fullName evidence="1">Uncharacterized protein</fullName>
    </submittedName>
</protein>
<dbReference type="KEGG" id="psua:FLK61_31385"/>
<dbReference type="Proteomes" id="UP000318138">
    <property type="component" value="Chromosome"/>
</dbReference>
<keyword evidence="2" id="KW-1185">Reference proteome</keyword>
<evidence type="ECO:0000313" key="1">
    <source>
        <dbReference type="EMBL" id="QKS71216.1"/>
    </source>
</evidence>
<accession>A0A859FG63</accession>
<evidence type="ECO:0000313" key="2">
    <source>
        <dbReference type="Proteomes" id="UP000318138"/>
    </source>
</evidence>
<dbReference type="RefSeq" id="WP_176009252.1">
    <property type="nucleotide sequence ID" value="NZ_CP041372.2"/>
</dbReference>
<proteinExistence type="predicted"/>
<dbReference type="AlphaFoldDB" id="A0A859FG63"/>
<reference evidence="2" key="1">
    <citation type="submission" date="2019-07" db="EMBL/GenBank/DDBJ databases">
        <title>Bacillus alkalisoli sp. nov. isolated from saline soil.</title>
        <authorList>
            <person name="Sun J.-Q."/>
            <person name="Xu L."/>
        </authorList>
    </citation>
    <scope>NUCLEOTIDE SEQUENCE [LARGE SCALE GENOMIC DNA]</scope>
    <source>
        <strain evidence="2">M4U3P1</strain>
    </source>
</reference>
<gene>
    <name evidence="1" type="ORF">FLK61_31385</name>
</gene>